<evidence type="ECO:0000256" key="2">
    <source>
        <dbReference type="SAM" id="Phobius"/>
    </source>
</evidence>
<keyword evidence="2" id="KW-1133">Transmembrane helix</keyword>
<comment type="caution">
    <text evidence="1">Lacks conserved residue(s) required for the propagation of feature annotation.</text>
</comment>
<keyword evidence="1" id="KW-1015">Disulfide bond</keyword>
<dbReference type="PROSITE" id="PS00022">
    <property type="entry name" value="EGF_1"/>
    <property type="match status" value="1"/>
</dbReference>
<feature type="domain" description="EGF-like" evidence="3">
    <location>
        <begin position="16"/>
        <end position="55"/>
    </location>
</feature>
<evidence type="ECO:0000313" key="4">
    <source>
        <dbReference type="EMBL" id="KAK9532749.1"/>
    </source>
</evidence>
<dbReference type="Gene3D" id="2.10.25.10">
    <property type="entry name" value="Laminin"/>
    <property type="match status" value="1"/>
</dbReference>
<proteinExistence type="predicted"/>
<keyword evidence="2" id="KW-0812">Transmembrane</keyword>
<accession>A0AAW1FGL7</accession>
<dbReference type="AlphaFoldDB" id="A0AAW1FGL7"/>
<comment type="caution">
    <text evidence="4">The sequence shown here is derived from an EMBL/GenBank/DDBJ whole genome shotgun (WGS) entry which is preliminary data.</text>
</comment>
<feature type="disulfide bond" evidence="1">
    <location>
        <begin position="45"/>
        <end position="54"/>
    </location>
</feature>
<gene>
    <name evidence="4" type="ORF">VZT92_010119</name>
</gene>
<keyword evidence="2" id="KW-0472">Membrane</keyword>
<keyword evidence="5" id="KW-1185">Reference proteome</keyword>
<sequence>MSASFPPPQPGGIDLTLPTCGETRCNDHGTCVPPPGGGASLVCNCDLGYQGEFCEDTVNGSLSLPLTLGVLAVIFGVLILAFLCAKLRQKQKKRKRKHLASKQVYNIVV</sequence>
<evidence type="ECO:0000259" key="3">
    <source>
        <dbReference type="PROSITE" id="PS50026"/>
    </source>
</evidence>
<dbReference type="InterPro" id="IPR000742">
    <property type="entry name" value="EGF"/>
</dbReference>
<keyword evidence="1" id="KW-0245">EGF-like domain</keyword>
<name>A0AAW1FGL7_ZOAVI</name>
<organism evidence="4 5">
    <name type="scientific">Zoarces viviparus</name>
    <name type="common">Viviparous eelpout</name>
    <name type="synonym">Blennius viviparus</name>
    <dbReference type="NCBI Taxonomy" id="48416"/>
    <lineage>
        <taxon>Eukaryota</taxon>
        <taxon>Metazoa</taxon>
        <taxon>Chordata</taxon>
        <taxon>Craniata</taxon>
        <taxon>Vertebrata</taxon>
        <taxon>Euteleostomi</taxon>
        <taxon>Actinopterygii</taxon>
        <taxon>Neopterygii</taxon>
        <taxon>Teleostei</taxon>
        <taxon>Neoteleostei</taxon>
        <taxon>Acanthomorphata</taxon>
        <taxon>Eupercaria</taxon>
        <taxon>Perciformes</taxon>
        <taxon>Cottioidei</taxon>
        <taxon>Zoarcales</taxon>
        <taxon>Zoarcidae</taxon>
        <taxon>Zoarcinae</taxon>
        <taxon>Zoarces</taxon>
    </lineage>
</organism>
<dbReference type="Proteomes" id="UP001488805">
    <property type="component" value="Unassembled WGS sequence"/>
</dbReference>
<dbReference type="PROSITE" id="PS01186">
    <property type="entry name" value="EGF_2"/>
    <property type="match status" value="1"/>
</dbReference>
<reference evidence="4 5" key="1">
    <citation type="journal article" date="2024" name="Genome Biol. Evol.">
        <title>Chromosome-level genome assembly of the viviparous eelpout Zoarces viviparus.</title>
        <authorList>
            <person name="Fuhrmann N."/>
            <person name="Brasseur M.V."/>
            <person name="Bakowski C.E."/>
            <person name="Podsiadlowski L."/>
            <person name="Prost S."/>
            <person name="Krehenwinkel H."/>
            <person name="Mayer C."/>
        </authorList>
    </citation>
    <scope>NUCLEOTIDE SEQUENCE [LARGE SCALE GENOMIC DNA]</scope>
    <source>
        <strain evidence="4">NO-MEL_2022_Ind0_liver</strain>
    </source>
</reference>
<protein>
    <recommendedName>
        <fullName evidence="3">EGF-like domain-containing protein</fullName>
    </recommendedName>
</protein>
<evidence type="ECO:0000313" key="5">
    <source>
        <dbReference type="Proteomes" id="UP001488805"/>
    </source>
</evidence>
<dbReference type="SUPFAM" id="SSF57196">
    <property type="entry name" value="EGF/Laminin"/>
    <property type="match status" value="1"/>
</dbReference>
<feature type="transmembrane region" description="Helical" evidence="2">
    <location>
        <begin position="66"/>
        <end position="87"/>
    </location>
</feature>
<dbReference type="PROSITE" id="PS50026">
    <property type="entry name" value="EGF_3"/>
    <property type="match status" value="1"/>
</dbReference>
<dbReference type="EMBL" id="JBCEZU010000078">
    <property type="protein sequence ID" value="KAK9532749.1"/>
    <property type="molecule type" value="Genomic_DNA"/>
</dbReference>
<evidence type="ECO:0000256" key="1">
    <source>
        <dbReference type="PROSITE-ProRule" id="PRU00076"/>
    </source>
</evidence>